<dbReference type="GO" id="GO:0042597">
    <property type="term" value="C:periplasmic space"/>
    <property type="evidence" value="ECO:0007669"/>
    <property type="project" value="InterPro"/>
</dbReference>
<dbReference type="SUPFAM" id="SSF81296">
    <property type="entry name" value="E set domains"/>
    <property type="match status" value="2"/>
</dbReference>
<dbReference type="PANTHER" id="PTHR34820">
    <property type="entry name" value="INNER MEMBRANE PROTEIN YEBZ"/>
    <property type="match status" value="1"/>
</dbReference>
<dbReference type="AlphaFoldDB" id="A0A399DR77"/>
<keyword evidence="3 5" id="KW-0732">Signal</keyword>
<feature type="domain" description="CopC" evidence="6">
    <location>
        <begin position="17"/>
        <end position="140"/>
    </location>
</feature>
<dbReference type="InterPro" id="IPR032694">
    <property type="entry name" value="CopC/D"/>
</dbReference>
<dbReference type="Pfam" id="PF04234">
    <property type="entry name" value="CopC"/>
    <property type="match status" value="1"/>
</dbReference>
<name>A0A399DR77_9DEIN</name>
<dbReference type="InterPro" id="IPR014756">
    <property type="entry name" value="Ig_E-set"/>
</dbReference>
<evidence type="ECO:0000256" key="3">
    <source>
        <dbReference type="ARBA" id="ARBA00022729"/>
    </source>
</evidence>
<feature type="signal peptide" evidence="5">
    <location>
        <begin position="1"/>
        <end position="18"/>
    </location>
</feature>
<keyword evidence="4" id="KW-0186">Copper</keyword>
<dbReference type="GO" id="GO:0005886">
    <property type="term" value="C:plasma membrane"/>
    <property type="evidence" value="ECO:0007669"/>
    <property type="project" value="TreeGrafter"/>
</dbReference>
<evidence type="ECO:0000259" key="6">
    <source>
        <dbReference type="Pfam" id="PF04234"/>
    </source>
</evidence>
<dbReference type="EMBL" id="QWKX01000112">
    <property type="protein sequence ID" value="RIH74477.1"/>
    <property type="molecule type" value="Genomic_DNA"/>
</dbReference>
<feature type="chain" id="PRO_5017378415" evidence="5">
    <location>
        <begin position="19"/>
        <end position="145"/>
    </location>
</feature>
<proteinExistence type="predicted"/>
<dbReference type="GO" id="GO:0005507">
    <property type="term" value="F:copper ion binding"/>
    <property type="evidence" value="ECO:0007669"/>
    <property type="project" value="InterPro"/>
</dbReference>
<dbReference type="GO" id="GO:0046688">
    <property type="term" value="P:response to copper ion"/>
    <property type="evidence" value="ECO:0007669"/>
    <property type="project" value="InterPro"/>
</dbReference>
<evidence type="ECO:0000256" key="1">
    <source>
        <dbReference type="ARBA" id="ARBA00004196"/>
    </source>
</evidence>
<comment type="subcellular location">
    <subcellularLocation>
        <location evidence="1">Cell envelope</location>
    </subcellularLocation>
</comment>
<dbReference type="InterPro" id="IPR014755">
    <property type="entry name" value="Cu-Rt/internalin_Ig-like"/>
</dbReference>
<organism evidence="7 8">
    <name type="scientific">Meiothermus taiwanensis</name>
    <dbReference type="NCBI Taxonomy" id="172827"/>
    <lineage>
        <taxon>Bacteria</taxon>
        <taxon>Thermotogati</taxon>
        <taxon>Deinococcota</taxon>
        <taxon>Deinococci</taxon>
        <taxon>Thermales</taxon>
        <taxon>Thermaceae</taxon>
        <taxon>Meiothermus</taxon>
    </lineage>
</organism>
<protein>
    <submittedName>
        <fullName evidence="7">CopC domain protein</fullName>
    </submittedName>
</protein>
<dbReference type="Gene3D" id="2.60.40.1220">
    <property type="match status" value="1"/>
</dbReference>
<reference evidence="7 8" key="1">
    <citation type="submission" date="2018-08" db="EMBL/GenBank/DDBJ databases">
        <title>Meiothermus cateniformans JCM 15151 genome sequencing project.</title>
        <authorList>
            <person name="Da Costa M.S."/>
            <person name="Albuquerque L."/>
            <person name="Raposo P."/>
            <person name="Froufe H.J.C."/>
            <person name="Barroso C.S."/>
            <person name="Egas C."/>
        </authorList>
    </citation>
    <scope>NUCLEOTIDE SEQUENCE [LARGE SCALE GENOMIC DNA]</scope>
    <source>
        <strain evidence="7 8">JCM 15151</strain>
    </source>
</reference>
<evidence type="ECO:0000256" key="5">
    <source>
        <dbReference type="SAM" id="SignalP"/>
    </source>
</evidence>
<keyword evidence="2" id="KW-0479">Metal-binding</keyword>
<dbReference type="PANTHER" id="PTHR34820:SF4">
    <property type="entry name" value="INNER MEMBRANE PROTEIN YEBZ"/>
    <property type="match status" value="1"/>
</dbReference>
<comment type="caution">
    <text evidence="7">The sequence shown here is derived from an EMBL/GenBank/DDBJ whole genome shotgun (WGS) entry which is preliminary data.</text>
</comment>
<dbReference type="RefSeq" id="WP_027886909.1">
    <property type="nucleotide sequence ID" value="NZ_JBHSXZ010000002.1"/>
</dbReference>
<dbReference type="GO" id="GO:0030313">
    <property type="term" value="C:cell envelope"/>
    <property type="evidence" value="ECO:0007669"/>
    <property type="project" value="UniProtKB-SubCell"/>
</dbReference>
<evidence type="ECO:0000313" key="8">
    <source>
        <dbReference type="Proteomes" id="UP000266089"/>
    </source>
</evidence>
<sequence>MRWYVGLLLLLSPVFAHAEYRSSTPPANATLRTMPRSVTINFSEAVEVRLSSFKVYPLEAPPEALGNFTQLKRLARPLVQRVLPLRNDAARRVDAGVTTTARTSKSVTLALKPGLRPGAYVVMWKNLGVDGHTETDFFVFVYRPS</sequence>
<evidence type="ECO:0000256" key="4">
    <source>
        <dbReference type="ARBA" id="ARBA00023008"/>
    </source>
</evidence>
<gene>
    <name evidence="7" type="ORF">Mcate_02700</name>
</gene>
<accession>A0A399DR77</accession>
<dbReference type="GO" id="GO:0006825">
    <property type="term" value="P:copper ion transport"/>
    <property type="evidence" value="ECO:0007669"/>
    <property type="project" value="InterPro"/>
</dbReference>
<dbReference type="InterPro" id="IPR007348">
    <property type="entry name" value="CopC_dom"/>
</dbReference>
<dbReference type="OrthoDB" id="26014at2"/>
<evidence type="ECO:0000313" key="7">
    <source>
        <dbReference type="EMBL" id="RIH74477.1"/>
    </source>
</evidence>
<dbReference type="Proteomes" id="UP000266089">
    <property type="component" value="Unassembled WGS sequence"/>
</dbReference>
<evidence type="ECO:0000256" key="2">
    <source>
        <dbReference type="ARBA" id="ARBA00022723"/>
    </source>
</evidence>